<evidence type="ECO:0000313" key="3">
    <source>
        <dbReference type="Proteomes" id="UP001223084"/>
    </source>
</evidence>
<dbReference type="PANTHER" id="PTHR42927">
    <property type="entry name" value="HELICASE SUPERFAMILY 1 AND 2 DOMAIN-CONTAINING PROTEIN"/>
    <property type="match status" value="1"/>
</dbReference>
<reference evidence="2" key="1">
    <citation type="submission" date="2023-06" db="EMBL/GenBank/DDBJ databases">
        <title>Probiogenomic evaluation and L lactic producing Weizmannia coaggulans BKMTCR2-2 from tree bark.</title>
        <authorList>
            <person name="Mahittikon J."/>
            <person name="Tanasupawat S."/>
        </authorList>
    </citation>
    <scope>NUCLEOTIDE SEQUENCE</scope>
    <source>
        <strain evidence="2">BKMTCR2-2</strain>
    </source>
</reference>
<accession>A0AAW7CG22</accession>
<dbReference type="InterPro" id="IPR055180">
    <property type="entry name" value="HsdR_RecA-like_helicase_dom_2"/>
</dbReference>
<sequence length="484" mass="55956">MIYEFKIHIIKTIEDDPLFDKKRAQSRLKYFVETNEYAIQEKANIMVEHFHTDVQMKIGGQARAMVVTSEIKRAIEYYHAINRSLKERKSQYKAIVAFSGDVVWEGQTVNEATLNGFPSAKIEKTFKKDPYRFLIVADKFQTGYDEPLLHTMYVDKKLADIKAVQTLSRLNRCYNGKNDTFILDFANNPEDIKKAFERYYKTTILSGETDANKLNDLIDEMEPLQVYTKQQVDTFVELYLNNAEREKLDPILDTCVENYKDLEMEEQILFKSSAKTFVRTYNFLSAILPYGSVDWEKLSIFLNLLVNKLPRPNNGDDLAEGILESVDLESYRVVAQETMSISLADENAEIDPIPVSTDVGIPIPELDTLTHILETFHDIWGDCDWTDEDRIRRQVADLPDIVSRDEAYQNAMKYSDAQNARDESDRATIEAIMNTISTGMELYEAFESDKRNKNNQSFKKWLLDMVFNATYKPGTHKDQPRVDG</sequence>
<dbReference type="Pfam" id="PF22679">
    <property type="entry name" value="T1R_D3-like"/>
    <property type="match status" value="1"/>
</dbReference>
<name>A0AAW7CG22_HEYCO</name>
<proteinExistence type="predicted"/>
<evidence type="ECO:0000313" key="2">
    <source>
        <dbReference type="EMBL" id="MDL5042163.1"/>
    </source>
</evidence>
<dbReference type="PANTHER" id="PTHR42927:SF1">
    <property type="entry name" value="HELICASE SUPERFAMILY 1 AND 2 DOMAIN-CONTAINING PROTEIN"/>
    <property type="match status" value="1"/>
</dbReference>
<dbReference type="Gene3D" id="3.40.50.300">
    <property type="entry name" value="P-loop containing nucleotide triphosphate hydrolases"/>
    <property type="match status" value="1"/>
</dbReference>
<dbReference type="EMBL" id="JASUZX010000002">
    <property type="protein sequence ID" value="MDL5042163.1"/>
    <property type="molecule type" value="Genomic_DNA"/>
</dbReference>
<evidence type="ECO:0000259" key="1">
    <source>
        <dbReference type="Pfam" id="PF22679"/>
    </source>
</evidence>
<feature type="domain" description="Restriction endonuclease type I HsdR second RecA-like helicase" evidence="1">
    <location>
        <begin position="122"/>
        <end position="185"/>
    </location>
</feature>
<organism evidence="2 3">
    <name type="scientific">Heyndrickxia coagulans</name>
    <name type="common">Weizmannia coagulans</name>
    <dbReference type="NCBI Taxonomy" id="1398"/>
    <lineage>
        <taxon>Bacteria</taxon>
        <taxon>Bacillati</taxon>
        <taxon>Bacillota</taxon>
        <taxon>Bacilli</taxon>
        <taxon>Bacillales</taxon>
        <taxon>Bacillaceae</taxon>
        <taxon>Heyndrickxia</taxon>
    </lineage>
</organism>
<dbReference type="InterPro" id="IPR027417">
    <property type="entry name" value="P-loop_NTPase"/>
</dbReference>
<comment type="caution">
    <text evidence="2">The sequence shown here is derived from an EMBL/GenBank/DDBJ whole genome shotgun (WGS) entry which is preliminary data.</text>
</comment>
<gene>
    <name evidence="2" type="ORF">QN341_14230</name>
</gene>
<dbReference type="AlphaFoldDB" id="A0AAW7CG22"/>
<protein>
    <recommendedName>
        <fullName evidence="1">Restriction endonuclease type I HsdR second RecA-like helicase domain-containing protein</fullName>
    </recommendedName>
</protein>
<dbReference type="Proteomes" id="UP001223084">
    <property type="component" value="Unassembled WGS sequence"/>
</dbReference>
<dbReference type="RefSeq" id="WP_285958690.1">
    <property type="nucleotide sequence ID" value="NZ_JASUZX010000002.1"/>
</dbReference>